<evidence type="ECO:0000256" key="6">
    <source>
        <dbReference type="ARBA" id="ARBA00023274"/>
    </source>
</evidence>
<sequence>MARRRRSEKRQIAPDLRYEDSVVAKFINCLMWKGKKTIAQNIVYGALDRAAAKLQKDPRELFHSALGNVRPNVEVRARRVGGATYTVPVAVSVDRGQILAVRWLIHYARLRPEKTMEERLGEELRSAAEGTGGAVKKRSDTHRMAEANRAFSHYRF</sequence>
<dbReference type="InterPro" id="IPR023798">
    <property type="entry name" value="Ribosomal_uS7_dom"/>
</dbReference>
<dbReference type="PANTHER" id="PTHR11205">
    <property type="entry name" value="RIBOSOMAL PROTEIN S7"/>
    <property type="match status" value="1"/>
</dbReference>
<keyword evidence="6 7" id="KW-0687">Ribonucleoprotein</keyword>
<evidence type="ECO:0000259" key="10">
    <source>
        <dbReference type="Pfam" id="PF00177"/>
    </source>
</evidence>
<dbReference type="InterPro" id="IPR020606">
    <property type="entry name" value="Ribosomal_uS7_CS"/>
</dbReference>
<dbReference type="GO" id="GO:0003735">
    <property type="term" value="F:structural constituent of ribosome"/>
    <property type="evidence" value="ECO:0007669"/>
    <property type="project" value="InterPro"/>
</dbReference>
<keyword evidence="2 7" id="KW-0820">tRNA-binding</keyword>
<dbReference type="OrthoDB" id="9807653at2"/>
<dbReference type="GO" id="GO:0000049">
    <property type="term" value="F:tRNA binding"/>
    <property type="evidence" value="ECO:0007669"/>
    <property type="project" value="UniProtKB-UniRule"/>
</dbReference>
<dbReference type="PROSITE" id="PS00052">
    <property type="entry name" value="RIBOSOMAL_S7"/>
    <property type="match status" value="1"/>
</dbReference>
<dbReference type="GO" id="GO:0019843">
    <property type="term" value="F:rRNA binding"/>
    <property type="evidence" value="ECO:0007669"/>
    <property type="project" value="UniProtKB-UniRule"/>
</dbReference>
<evidence type="ECO:0000313" key="11">
    <source>
        <dbReference type="EMBL" id="PPE05345.1"/>
    </source>
</evidence>
<keyword evidence="4 7" id="KW-0694">RNA-binding</keyword>
<evidence type="ECO:0000256" key="3">
    <source>
        <dbReference type="ARBA" id="ARBA00022730"/>
    </source>
</evidence>
<dbReference type="InterPro" id="IPR000235">
    <property type="entry name" value="Ribosomal_uS7"/>
</dbReference>
<evidence type="ECO:0000313" key="12">
    <source>
        <dbReference type="Proteomes" id="UP000239425"/>
    </source>
</evidence>
<dbReference type="FunFam" id="1.10.455.10:FF:000001">
    <property type="entry name" value="30S ribosomal protein S7"/>
    <property type="match status" value="1"/>
</dbReference>
<feature type="region of interest" description="Disordered" evidence="9">
    <location>
        <begin position="123"/>
        <end position="143"/>
    </location>
</feature>
<evidence type="ECO:0000256" key="7">
    <source>
        <dbReference type="HAMAP-Rule" id="MF_00480"/>
    </source>
</evidence>
<evidence type="ECO:0000256" key="1">
    <source>
        <dbReference type="ARBA" id="ARBA00007151"/>
    </source>
</evidence>
<dbReference type="NCBIfam" id="TIGR01029">
    <property type="entry name" value="rpsG_bact"/>
    <property type="match status" value="1"/>
</dbReference>
<dbReference type="GO" id="GO:0006412">
    <property type="term" value="P:translation"/>
    <property type="evidence" value="ECO:0007669"/>
    <property type="project" value="UniProtKB-UniRule"/>
</dbReference>
<dbReference type="Proteomes" id="UP000239425">
    <property type="component" value="Unassembled WGS sequence"/>
</dbReference>
<keyword evidence="3 7" id="KW-0699">rRNA-binding</keyword>
<evidence type="ECO:0000256" key="5">
    <source>
        <dbReference type="ARBA" id="ARBA00022980"/>
    </source>
</evidence>
<dbReference type="RefSeq" id="WP_104206439.1">
    <property type="nucleotide sequence ID" value="NZ_PHHC01000065.1"/>
</dbReference>
<dbReference type="HAMAP" id="MF_00480_B">
    <property type="entry name" value="Ribosomal_uS7_B"/>
    <property type="match status" value="1"/>
</dbReference>
<accession>A0A2S5RDZ0</accession>
<protein>
    <recommendedName>
        <fullName evidence="7">Small ribosomal subunit protein uS7</fullName>
    </recommendedName>
</protein>
<dbReference type="InterPro" id="IPR036823">
    <property type="entry name" value="Ribosomal_uS7_dom_sf"/>
</dbReference>
<gene>
    <name evidence="7" type="primary">rpsG</name>
    <name evidence="11" type="ORF">HCUR_00304</name>
</gene>
<keyword evidence="5 7" id="KW-0689">Ribosomal protein</keyword>
<dbReference type="PIRSF" id="PIRSF002122">
    <property type="entry name" value="RPS7p_RPS7a_RPS5e_RPS7o"/>
    <property type="match status" value="1"/>
</dbReference>
<dbReference type="EMBL" id="PHHC01000065">
    <property type="protein sequence ID" value="PPE05345.1"/>
    <property type="molecule type" value="Genomic_DNA"/>
</dbReference>
<keyword evidence="12" id="KW-1185">Reference proteome</keyword>
<proteinExistence type="inferred from homology"/>
<comment type="function">
    <text evidence="7">One of the primary rRNA binding proteins, it binds directly to 16S rRNA where it nucleates assembly of the head domain of the 30S subunit. Is located at the subunit interface close to the decoding center, probably blocks exit of the E-site tRNA.</text>
</comment>
<evidence type="ECO:0000256" key="8">
    <source>
        <dbReference type="RuleBase" id="RU003619"/>
    </source>
</evidence>
<comment type="subunit">
    <text evidence="7">Part of the 30S ribosomal subunit. Contacts proteins S9 and S11.</text>
</comment>
<name>A0A2S5RDZ0_9PROT</name>
<dbReference type="Pfam" id="PF00177">
    <property type="entry name" value="Ribosomal_S7"/>
    <property type="match status" value="1"/>
</dbReference>
<dbReference type="CDD" id="cd14869">
    <property type="entry name" value="uS7_Bacteria"/>
    <property type="match status" value="1"/>
</dbReference>
<dbReference type="InterPro" id="IPR005717">
    <property type="entry name" value="Ribosomal_uS7_bac/org-type"/>
</dbReference>
<comment type="caution">
    <text evidence="11">The sequence shown here is derived from an EMBL/GenBank/DDBJ whole genome shotgun (WGS) entry which is preliminary data.</text>
</comment>
<dbReference type="Gene3D" id="1.10.455.10">
    <property type="entry name" value="Ribosomal protein S7 domain"/>
    <property type="match status" value="1"/>
</dbReference>
<reference evidence="11 12" key="1">
    <citation type="submission" date="2017-11" db="EMBL/GenBank/DDBJ databases">
        <title>Comparative genomic analysis of Holospora spp., intranuclear symbionts of paramecia.</title>
        <authorList>
            <person name="Garushyants S.K."/>
            <person name="Beliavskaya A."/>
            <person name="Malko D.B."/>
            <person name="Logacheva M.D."/>
            <person name="Rautian M.S."/>
            <person name="Gelfand M.S."/>
        </authorList>
    </citation>
    <scope>NUCLEOTIDE SEQUENCE [LARGE SCALE GENOMIC DNA]</scope>
    <source>
        <strain evidence="12">02AZ16</strain>
    </source>
</reference>
<evidence type="ECO:0000256" key="9">
    <source>
        <dbReference type="SAM" id="MobiDB-lite"/>
    </source>
</evidence>
<organism evidence="11 12">
    <name type="scientific">Holospora curviuscula</name>
    <dbReference type="NCBI Taxonomy" id="1082868"/>
    <lineage>
        <taxon>Bacteria</taxon>
        <taxon>Pseudomonadati</taxon>
        <taxon>Pseudomonadota</taxon>
        <taxon>Alphaproteobacteria</taxon>
        <taxon>Holosporales</taxon>
        <taxon>Holosporaceae</taxon>
        <taxon>Holospora</taxon>
    </lineage>
</organism>
<dbReference type="GO" id="GO:0015935">
    <property type="term" value="C:small ribosomal subunit"/>
    <property type="evidence" value="ECO:0007669"/>
    <property type="project" value="InterPro"/>
</dbReference>
<evidence type="ECO:0000256" key="4">
    <source>
        <dbReference type="ARBA" id="ARBA00022884"/>
    </source>
</evidence>
<dbReference type="SUPFAM" id="SSF47973">
    <property type="entry name" value="Ribosomal protein S7"/>
    <property type="match status" value="1"/>
</dbReference>
<comment type="similarity">
    <text evidence="1 7 8">Belongs to the universal ribosomal protein uS7 family.</text>
</comment>
<evidence type="ECO:0000256" key="2">
    <source>
        <dbReference type="ARBA" id="ARBA00022555"/>
    </source>
</evidence>
<feature type="domain" description="Small ribosomal subunit protein uS7" evidence="10">
    <location>
        <begin position="3"/>
        <end position="149"/>
    </location>
</feature>
<dbReference type="AlphaFoldDB" id="A0A2S5RDZ0"/>